<evidence type="ECO:0000313" key="3">
    <source>
        <dbReference type="EMBL" id="KAK9415614.1"/>
    </source>
</evidence>
<comment type="caution">
    <text evidence="3">The sequence shown here is derived from an EMBL/GenBank/DDBJ whole genome shotgun (WGS) entry which is preliminary data.</text>
</comment>
<feature type="region of interest" description="Disordered" evidence="2">
    <location>
        <begin position="888"/>
        <end position="967"/>
    </location>
</feature>
<feature type="compositionally biased region" description="Acidic residues" evidence="2">
    <location>
        <begin position="951"/>
        <end position="965"/>
    </location>
</feature>
<dbReference type="EMBL" id="JARVKF010000414">
    <property type="protein sequence ID" value="KAK9415614.1"/>
    <property type="molecule type" value="Genomic_DNA"/>
</dbReference>
<evidence type="ECO:0000313" key="4">
    <source>
        <dbReference type="Proteomes" id="UP001408356"/>
    </source>
</evidence>
<feature type="region of interest" description="Disordered" evidence="2">
    <location>
        <begin position="989"/>
        <end position="1012"/>
    </location>
</feature>
<feature type="region of interest" description="Disordered" evidence="2">
    <location>
        <begin position="469"/>
        <end position="490"/>
    </location>
</feature>
<keyword evidence="4" id="KW-1185">Reference proteome</keyword>
<keyword evidence="1" id="KW-0175">Coiled coil</keyword>
<feature type="region of interest" description="Disordered" evidence="2">
    <location>
        <begin position="195"/>
        <end position="226"/>
    </location>
</feature>
<feature type="region of interest" description="Disordered" evidence="2">
    <location>
        <begin position="703"/>
        <end position="735"/>
    </location>
</feature>
<feature type="coiled-coil region" evidence="1">
    <location>
        <begin position="316"/>
        <end position="376"/>
    </location>
</feature>
<feature type="compositionally biased region" description="Polar residues" evidence="2">
    <location>
        <begin position="996"/>
        <end position="1009"/>
    </location>
</feature>
<name>A0ABR2UM64_9PEZI</name>
<sequence length="1030" mass="113647">MAGSVSDFSLPNSSFFNIYTDGGPVARTSPAPTLPGGQCNFVDLSHGANGPKCGCRRFWSRGASLGLNHIAIGSPGQSNGPSQADQLAFCMCAHHACYHDDLQPAQGTFVAPTINHDGQENEKPRAGREPLTPVMPDLSFQMPPPNSSQPTDFHTLDNASFSTNLFQDAHIRKGEEPAPAPEASIPDTMSWANLLQSQPGHPVDAVPSIPSQCLPPPSQPSSTTSSARIAYLKPFGGKGLNTLSTPRSKLREPLDLNSDVHRAQHDDLVDHTVDPSIDDLQTVTNTPRSTRSARRGDVPDLENHPGLFGPSHGDHFQELSSTVQGHEERIDRLENVSFQNDHEDCREQNEQNDLRVTELELRVEELEKTLNDGSSVSSSHFRLRRSGLDESTASVVSVSTTASGRTDRAELHSELAALRAQLSHIQASSFPTHSKPWEIEVVFLPFPLRGVWYESRDFPSQRLSGGTSVDLDEWTQMPNSSSTMEPQSPGTYEWAGPELLSEWLLPRACASGNIIDKRLRSRGLIKTVAVHSPDARSVQIAVSAAFGTLFRTFSRMQANVYHGSMMHHRVARFLGLQQPWVPLRKIHKDSRLRFLSPPEMITPTSWDVPFLSSSVVMKATGVHRLYITQPEAYLQDQDAYDNGWTWQRLRELSRVYPDSQSSQQEVPEADAMEGYWAWNDKLDEQSSSQDSLRSLSLRQAAQPRLKSMTPSQHPLYTSRAGPSPSLSAGRSRAASPMVLKERLSSIPRPIHVRTTSMPPALPPLASPSQAKRRIASATFGSIRPAPYERRSSPLVMHSSTASAHAIVRANRRRSTRSPSVPLSARFRNTPRWSASSPSPLLATMNIGEPFAVISSEGDVQAACRQTTPFYYATPYSNAPPAEIRSNRGVLEPEDDHGSATDYSCEEDQGSEVDSEDGDGNGDELMIDLGHPRRIHEDSGDEEWHGAQQPLPEDEPWPGIEDEENRDPEVLAFDSVDVYVDEDAMSDVLDAPDENADANSQHSSVPSEYPSTEPMWAKETEEFRVYEDMKD</sequence>
<evidence type="ECO:0000256" key="1">
    <source>
        <dbReference type="SAM" id="Coils"/>
    </source>
</evidence>
<feature type="compositionally biased region" description="Basic and acidic residues" evidence="2">
    <location>
        <begin position="117"/>
        <end position="128"/>
    </location>
</feature>
<protein>
    <submittedName>
        <fullName evidence="3">Uncharacterized protein</fullName>
    </submittedName>
</protein>
<dbReference type="Proteomes" id="UP001408356">
    <property type="component" value="Unassembled WGS sequence"/>
</dbReference>
<accession>A0ABR2UM64</accession>
<feature type="region of interest" description="Disordered" evidence="2">
    <location>
        <begin position="111"/>
        <end position="138"/>
    </location>
</feature>
<organism evidence="3 4">
    <name type="scientific">Seiridium unicorne</name>
    <dbReference type="NCBI Taxonomy" id="138068"/>
    <lineage>
        <taxon>Eukaryota</taxon>
        <taxon>Fungi</taxon>
        <taxon>Dikarya</taxon>
        <taxon>Ascomycota</taxon>
        <taxon>Pezizomycotina</taxon>
        <taxon>Sordariomycetes</taxon>
        <taxon>Xylariomycetidae</taxon>
        <taxon>Amphisphaeriales</taxon>
        <taxon>Sporocadaceae</taxon>
        <taxon>Seiridium</taxon>
    </lineage>
</organism>
<proteinExistence type="predicted"/>
<feature type="compositionally biased region" description="Polar residues" evidence="2">
    <location>
        <begin position="279"/>
        <end position="290"/>
    </location>
</feature>
<feature type="compositionally biased region" description="Acidic residues" evidence="2">
    <location>
        <begin position="903"/>
        <end position="925"/>
    </location>
</feature>
<gene>
    <name evidence="3" type="ORF">SUNI508_10273</name>
</gene>
<feature type="compositionally biased region" description="Basic and acidic residues" evidence="2">
    <location>
        <begin position="294"/>
        <end position="303"/>
    </location>
</feature>
<reference evidence="3 4" key="1">
    <citation type="journal article" date="2024" name="J. Plant Pathol.">
        <title>Sequence and assembly of the genome of Seiridium unicorne, isolate CBS 538.82, causal agent of cypress canker disease.</title>
        <authorList>
            <person name="Scali E."/>
            <person name="Rocca G.D."/>
            <person name="Danti R."/>
            <person name="Garbelotto M."/>
            <person name="Barberini S."/>
            <person name="Baroncelli R."/>
            <person name="Emiliani G."/>
        </authorList>
    </citation>
    <scope>NUCLEOTIDE SEQUENCE [LARGE SCALE GENOMIC DNA]</scope>
    <source>
        <strain evidence="3 4">BM-138-508</strain>
    </source>
</reference>
<evidence type="ECO:0000256" key="2">
    <source>
        <dbReference type="SAM" id="MobiDB-lite"/>
    </source>
</evidence>
<feature type="compositionally biased region" description="Basic and acidic residues" evidence="2">
    <location>
        <begin position="934"/>
        <end position="944"/>
    </location>
</feature>
<feature type="region of interest" description="Disordered" evidence="2">
    <location>
        <begin position="278"/>
        <end position="307"/>
    </location>
</feature>
<feature type="compositionally biased region" description="Polar residues" evidence="2">
    <location>
        <begin position="476"/>
        <end position="490"/>
    </location>
</feature>